<organism evidence="1 2">
    <name type="scientific">Tritrichomonas musculus</name>
    <dbReference type="NCBI Taxonomy" id="1915356"/>
    <lineage>
        <taxon>Eukaryota</taxon>
        <taxon>Metamonada</taxon>
        <taxon>Parabasalia</taxon>
        <taxon>Tritrichomonadida</taxon>
        <taxon>Tritrichomonadidae</taxon>
        <taxon>Tritrichomonas</taxon>
    </lineage>
</organism>
<gene>
    <name evidence="1" type="ORF">M9Y10_000332</name>
</gene>
<keyword evidence="2" id="KW-1185">Reference proteome</keyword>
<accession>A0ABR2L3Y4</accession>
<dbReference type="Proteomes" id="UP001470230">
    <property type="component" value="Unassembled WGS sequence"/>
</dbReference>
<reference evidence="1 2" key="1">
    <citation type="submission" date="2024-04" db="EMBL/GenBank/DDBJ databases">
        <title>Tritrichomonas musculus Genome.</title>
        <authorList>
            <person name="Alves-Ferreira E."/>
            <person name="Grigg M."/>
            <person name="Lorenzi H."/>
            <person name="Galac M."/>
        </authorList>
    </citation>
    <scope>NUCLEOTIDE SEQUENCE [LARGE SCALE GENOMIC DNA]</scope>
    <source>
        <strain evidence="1 2">EAF2021</strain>
    </source>
</reference>
<name>A0ABR2L3Y4_9EUKA</name>
<evidence type="ECO:0000313" key="1">
    <source>
        <dbReference type="EMBL" id="KAK8898072.1"/>
    </source>
</evidence>
<dbReference type="EMBL" id="JAPFFF010000001">
    <property type="protein sequence ID" value="KAK8898072.1"/>
    <property type="molecule type" value="Genomic_DNA"/>
</dbReference>
<comment type="caution">
    <text evidence="1">The sequence shown here is derived from an EMBL/GenBank/DDBJ whole genome shotgun (WGS) entry which is preliminary data.</text>
</comment>
<protein>
    <submittedName>
        <fullName evidence="1">Uncharacterized protein</fullName>
    </submittedName>
</protein>
<proteinExistence type="predicted"/>
<sequence>MGDLAKINLIYMQNKQNLKDAIQNLIDIDAIDKINFEITDLGNELLRFNFIPIQYVNAVVNYSKRFNDLKDKRDTYFFAPNKLKNLANLLIP</sequence>
<evidence type="ECO:0000313" key="2">
    <source>
        <dbReference type="Proteomes" id="UP001470230"/>
    </source>
</evidence>